<keyword evidence="2" id="KW-0732">Signal</keyword>
<feature type="transmembrane region" description="Helical" evidence="1">
    <location>
        <begin position="1010"/>
        <end position="1028"/>
    </location>
</feature>
<feature type="transmembrane region" description="Helical" evidence="1">
    <location>
        <begin position="769"/>
        <end position="790"/>
    </location>
</feature>
<evidence type="ECO:0000256" key="1">
    <source>
        <dbReference type="SAM" id="Phobius"/>
    </source>
</evidence>
<feature type="signal peptide" evidence="2">
    <location>
        <begin position="1"/>
        <end position="22"/>
    </location>
</feature>
<dbReference type="InterPro" id="IPR011050">
    <property type="entry name" value="Pectin_lyase_fold/virulence"/>
</dbReference>
<reference evidence="3" key="1">
    <citation type="submission" date="2017-05" db="UniProtKB">
        <authorList>
            <consortium name="EnsemblMetazoa"/>
        </authorList>
    </citation>
    <scope>IDENTIFICATION</scope>
</reference>
<organism evidence="3">
    <name type="scientific">Amphimedon queenslandica</name>
    <name type="common">Sponge</name>
    <dbReference type="NCBI Taxonomy" id="400682"/>
    <lineage>
        <taxon>Eukaryota</taxon>
        <taxon>Metazoa</taxon>
        <taxon>Porifera</taxon>
        <taxon>Demospongiae</taxon>
        <taxon>Heteroscleromorpha</taxon>
        <taxon>Haplosclerida</taxon>
        <taxon>Niphatidae</taxon>
        <taxon>Amphimedon</taxon>
    </lineage>
</organism>
<dbReference type="InterPro" id="IPR006626">
    <property type="entry name" value="PbH1"/>
</dbReference>
<dbReference type="InParanoid" id="A0A1X7UHV8"/>
<dbReference type="OrthoDB" id="5989148at2759"/>
<feature type="transmembrane region" description="Helical" evidence="1">
    <location>
        <begin position="860"/>
        <end position="884"/>
    </location>
</feature>
<keyword evidence="1" id="KW-0472">Membrane</keyword>
<feature type="transmembrane region" description="Helical" evidence="1">
    <location>
        <begin position="950"/>
        <end position="968"/>
    </location>
</feature>
<evidence type="ECO:0000313" key="3">
    <source>
        <dbReference type="EnsemblMetazoa" id="Aqu2.1.27053_001"/>
    </source>
</evidence>
<feature type="transmembrane region" description="Helical" evidence="1">
    <location>
        <begin position="921"/>
        <end position="938"/>
    </location>
</feature>
<feature type="transmembrane region" description="Helical" evidence="1">
    <location>
        <begin position="684"/>
        <end position="709"/>
    </location>
</feature>
<keyword evidence="1" id="KW-1133">Transmembrane helix</keyword>
<accession>A0A1X7UHV8</accession>
<protein>
    <recommendedName>
        <fullName evidence="4">TRP C-terminal domain-containing protein</fullName>
    </recommendedName>
</protein>
<evidence type="ECO:0000256" key="2">
    <source>
        <dbReference type="SAM" id="SignalP"/>
    </source>
</evidence>
<keyword evidence="1" id="KW-0812">Transmembrane</keyword>
<feature type="chain" id="PRO_5010856849" description="TRP C-terminal domain-containing protein" evidence="2">
    <location>
        <begin position="23"/>
        <end position="1095"/>
    </location>
</feature>
<feature type="transmembrane region" description="Helical" evidence="1">
    <location>
        <begin position="802"/>
        <end position="825"/>
    </location>
</feature>
<feature type="transmembrane region" description="Helical" evidence="1">
    <location>
        <begin position="980"/>
        <end position="998"/>
    </location>
</feature>
<dbReference type="SUPFAM" id="SSF51126">
    <property type="entry name" value="Pectin lyase-like"/>
    <property type="match status" value="1"/>
</dbReference>
<feature type="transmembrane region" description="Helical" evidence="1">
    <location>
        <begin position="730"/>
        <end position="749"/>
    </location>
</feature>
<evidence type="ECO:0008006" key="4">
    <source>
        <dbReference type="Google" id="ProtNLM"/>
    </source>
</evidence>
<proteinExistence type="predicted"/>
<dbReference type="AlphaFoldDB" id="A0A1X7UHV8"/>
<name>A0A1X7UHV8_AMPQE</name>
<sequence>MELCLFLQWLFLSSIAFFLGNGEVFYVHPNNNSSQCPNDTTCWDINKYANNDFINNSIYYFLPGIHNLTRNINIEWGSNLTFQGKGKMRGDPHKSVMESPVAIKCIGYVTVTFGNCNNLLLSNLTIKNCGYDVDGSENGYPGLVINASSANLSYMSLQESQWIALWFIDVSDLTVYHSSFYKNVYSIDVLYNYDSPSQSLLEVNECNFTGSFVELFLILDQNVYVDIRITAVHLYDSSYGIYLLSTASLYDLQIDKLVSISCAGTLFYQRQNSAFVMDSDSPSISITDSVISESSSRAFLLNNGKVNISNCTFSNNKDSALGLVNAIVTIFGDNYFINNTGRRGAGINLIITSYIYLSPDAYLSFIDNSAEVTGGAINIDQPEVHYIHGGFVTLCFFQFLDTKNKTYFYFDNNTAGLAGTAVYGGAVDSCLLTEGLFFGRSLFLEASTFVNQPGYSVISSDPLNVCFCNDDNSPNCSIRTMNLSAFPGQKIGFIMAVVGQLKNLTTGAIDITNNNLASSYLIPAANCTMISYIFEPKDINQTDTTLKVTIQNIDVIKSAYETSVASPIINVIVLPCPKGFCLSKKVCSCEYINESVRKFQSCNPTNNSVTKQPGSNLWLNGTSECTISYSSCPFDYCNGNNTFDLSRPNRQCAFNRSGDLCGNCSDNFSLMLGSNRCGECSNAYLALIIPFAMFGIALVFLIVALNLTVTVGTINGLLFFANVIKIYQPLIPHFNAFIILSQFISWINMDFGIETCFYNGMESCGKTGLQFVFTIYLWALILLIILLSKWSMKLTRLMGNNAVPVLCTLLLLSYTKLLRTIFSIFSFDRIYELSNTKDAYTLKHVWSVDGTIDYAHGCHLALFIIGLLVLTFLVLPYTMLLLLFPLWELCRSKCTIGTTYYIKLKPFFDAYAGPYTDSFRFWPGMLLVVRIILAAVVATKAQNEEDTGVAPLGLLVAVVVILLTALHLKVVYKNPKLNALDQFFLICLLITTVVIYVSKNPNDSFGAETAIFSFSFVCFLGIIAYHAYNKEIVKNILKKAKKAAGKKSFTESSIKIDENMSTDEARMKMPTVTSTVFDTSDIYQFREPLLDIKES</sequence>
<dbReference type="EnsemblMetazoa" id="Aqu2.1.27053_001">
    <property type="protein sequence ID" value="Aqu2.1.27053_001"/>
    <property type="gene ID" value="Aqu2.1.27053"/>
</dbReference>
<dbReference type="SMART" id="SM00710">
    <property type="entry name" value="PbH1"/>
    <property type="match status" value="4"/>
</dbReference>